<feature type="transmembrane region" description="Helical" evidence="1">
    <location>
        <begin position="167"/>
        <end position="187"/>
    </location>
</feature>
<dbReference type="RefSeq" id="WP_126272378.1">
    <property type="nucleotide sequence ID" value="NZ_CP034463.1"/>
</dbReference>
<evidence type="ECO:0008006" key="4">
    <source>
        <dbReference type="Google" id="ProtNLM"/>
    </source>
</evidence>
<feature type="transmembrane region" description="Helical" evidence="1">
    <location>
        <begin position="12"/>
        <end position="32"/>
    </location>
</feature>
<accession>A0A3Q9C0M4</accession>
<keyword evidence="1" id="KW-1133">Transmembrane helix</keyword>
<sequence length="204" mass="21895">MSEDRKMLEPMATVVSIALRVLLALVTLGVVFRTVHGGWGGGLVCMTDDSMSGSTGAERFFPEKGVSVDTIPHYCADSPSMSLHLMDEFSTLPSAVLLIGGLFLLHQLLKGAARDGIYTTRTASRMRVLGWWLLAGSVVAELIESNLKAAVLAELTTVETFSAASWLEMWSTPYLLILTGLGLLTFARITSAGAAMREDLEGVV</sequence>
<keyword evidence="3" id="KW-1185">Reference proteome</keyword>
<organism evidence="2 3">
    <name type="scientific">Streptomyces aquilus</name>
    <dbReference type="NCBI Taxonomy" id="2548456"/>
    <lineage>
        <taxon>Bacteria</taxon>
        <taxon>Bacillati</taxon>
        <taxon>Actinomycetota</taxon>
        <taxon>Actinomycetes</taxon>
        <taxon>Kitasatosporales</taxon>
        <taxon>Streptomycetaceae</taxon>
        <taxon>Streptomyces</taxon>
    </lineage>
</organism>
<keyword evidence="1" id="KW-0472">Membrane</keyword>
<proteinExistence type="predicted"/>
<reference evidence="2 3" key="1">
    <citation type="submission" date="2018-12" db="EMBL/GenBank/DDBJ databases">
        <authorList>
            <person name="Li K."/>
        </authorList>
    </citation>
    <scope>NUCLEOTIDE SEQUENCE [LARGE SCALE GENOMIC DNA]</scope>
    <source>
        <strain evidence="3">CR22</strain>
    </source>
</reference>
<feature type="transmembrane region" description="Helical" evidence="1">
    <location>
        <begin position="89"/>
        <end position="109"/>
    </location>
</feature>
<feature type="transmembrane region" description="Helical" evidence="1">
    <location>
        <begin position="129"/>
        <end position="147"/>
    </location>
</feature>
<dbReference type="EMBL" id="CP034463">
    <property type="protein sequence ID" value="AZP18208.1"/>
    <property type="molecule type" value="Genomic_DNA"/>
</dbReference>
<protein>
    <recommendedName>
        <fullName evidence="4">DUF2975 domain-containing protein</fullName>
    </recommendedName>
</protein>
<gene>
    <name evidence="2" type="ORF">EJC51_20215</name>
</gene>
<dbReference type="Proteomes" id="UP000280197">
    <property type="component" value="Chromosome"/>
</dbReference>
<evidence type="ECO:0000313" key="2">
    <source>
        <dbReference type="EMBL" id="AZP18208.1"/>
    </source>
</evidence>
<dbReference type="KEGG" id="saqu:EJC51_20215"/>
<keyword evidence="1" id="KW-0812">Transmembrane</keyword>
<name>A0A3Q9C0M4_9ACTN</name>
<dbReference type="AlphaFoldDB" id="A0A3Q9C0M4"/>
<evidence type="ECO:0000313" key="3">
    <source>
        <dbReference type="Proteomes" id="UP000280197"/>
    </source>
</evidence>
<evidence type="ECO:0000256" key="1">
    <source>
        <dbReference type="SAM" id="Phobius"/>
    </source>
</evidence>